<feature type="chain" id="PRO_5046612372" evidence="7">
    <location>
        <begin position="25"/>
        <end position="404"/>
    </location>
</feature>
<dbReference type="Proteomes" id="UP001497416">
    <property type="component" value="Unassembled WGS sequence"/>
</dbReference>
<evidence type="ECO:0000256" key="1">
    <source>
        <dbReference type="ARBA" id="ARBA00011073"/>
    </source>
</evidence>
<keyword evidence="3 5" id="KW-0378">Hydrolase</keyword>
<evidence type="ECO:0000256" key="2">
    <source>
        <dbReference type="ARBA" id="ARBA00022670"/>
    </source>
</evidence>
<evidence type="ECO:0000313" key="11">
    <source>
        <dbReference type="Proteomes" id="UP001497416"/>
    </source>
</evidence>
<dbReference type="PROSITE" id="PS51892">
    <property type="entry name" value="SUBTILASE"/>
    <property type="match status" value="1"/>
</dbReference>
<evidence type="ECO:0000256" key="7">
    <source>
        <dbReference type="SAM" id="SignalP"/>
    </source>
</evidence>
<dbReference type="PRINTS" id="PR00723">
    <property type="entry name" value="SUBTILISIN"/>
</dbReference>
<evidence type="ECO:0000256" key="3">
    <source>
        <dbReference type="ARBA" id="ARBA00022801"/>
    </source>
</evidence>
<feature type="active site" description="Charge relay system" evidence="5">
    <location>
        <position position="368"/>
    </location>
</feature>
<evidence type="ECO:0000256" key="6">
    <source>
        <dbReference type="SAM" id="MobiDB-lite"/>
    </source>
</evidence>
<keyword evidence="4 5" id="KW-0720">Serine protease</keyword>
<comment type="similarity">
    <text evidence="1 5">Belongs to the peptidase S8 family.</text>
</comment>
<dbReference type="InterPro" id="IPR015500">
    <property type="entry name" value="Peptidase_S8_subtilisin-rel"/>
</dbReference>
<comment type="caution">
    <text evidence="10">The sequence shown here is derived from an EMBL/GenBank/DDBJ whole genome shotgun (WGS) entry which is preliminary data.</text>
</comment>
<sequence>MKKINFKVAILTIASMGFFACNNAEDVATPNATDDISSDFIKNQYIVVLKEGTLKLPQTRGTKLAYENEMESLKKEVVADFEKLGVEETNLKGTFGYALQGFVADLTKREYENLLGDPRVESIERDFQISLEKYDDSQSRDNSSATRDFFPWGIDRVGGPANPINRTAWIIDSGIDLDHPDLRVNTGRSRTFVTTGADASSADDRNGHGTHVAGTVGALNNGFGVIGVAPGVDLVGLKVLAGNGTGDFSWTIQALDYVAANGRSGDAVNMSLGPRSRYTDNAIDRAVRNVANRGIRVVMAAGNSNDDSRFYSPARVNGTNIYTISNMDINERIAATSNYGSPVDYAAPGTDVWSTWPGGRYNRISGTSMAAPHVTGLLLSGGVTSDGRVRSDKDSNRDLIAVRR</sequence>
<feature type="active site" description="Charge relay system" evidence="5">
    <location>
        <position position="172"/>
    </location>
</feature>
<dbReference type="Gene3D" id="3.30.70.80">
    <property type="entry name" value="Peptidase S8 propeptide/proteinase inhibitor I9"/>
    <property type="match status" value="1"/>
</dbReference>
<name>A0ABM9P148_9FLAO</name>
<dbReference type="PROSITE" id="PS00137">
    <property type="entry name" value="SUBTILASE_HIS"/>
    <property type="match status" value="1"/>
</dbReference>
<dbReference type="InterPro" id="IPR022398">
    <property type="entry name" value="Peptidase_S8_His-AS"/>
</dbReference>
<organism evidence="10 11">
    <name type="scientific">Tenacibaculum platacis</name>
    <dbReference type="NCBI Taxonomy" id="3137852"/>
    <lineage>
        <taxon>Bacteria</taxon>
        <taxon>Pseudomonadati</taxon>
        <taxon>Bacteroidota</taxon>
        <taxon>Flavobacteriia</taxon>
        <taxon>Flavobacteriales</taxon>
        <taxon>Flavobacteriaceae</taxon>
        <taxon>Tenacibaculum</taxon>
    </lineage>
</organism>
<dbReference type="InterPro" id="IPR036852">
    <property type="entry name" value="Peptidase_S8/S53_dom_sf"/>
</dbReference>
<evidence type="ECO:0000313" key="10">
    <source>
        <dbReference type="EMBL" id="CAL2086920.1"/>
    </source>
</evidence>
<feature type="domain" description="Inhibitor I9" evidence="9">
    <location>
        <begin position="44"/>
        <end position="131"/>
    </location>
</feature>
<dbReference type="RefSeq" id="WP_348712275.1">
    <property type="nucleotide sequence ID" value="NZ_CAXIXY010000004.1"/>
</dbReference>
<dbReference type="Pfam" id="PF00082">
    <property type="entry name" value="Peptidase_S8"/>
    <property type="match status" value="1"/>
</dbReference>
<dbReference type="Gene3D" id="3.40.50.200">
    <property type="entry name" value="Peptidase S8/S53 domain"/>
    <property type="match status" value="1"/>
</dbReference>
<dbReference type="PANTHER" id="PTHR43806:SF11">
    <property type="entry name" value="CEREVISIN-RELATED"/>
    <property type="match status" value="1"/>
</dbReference>
<accession>A0ABM9P148</accession>
<feature type="compositionally biased region" description="Basic and acidic residues" evidence="6">
    <location>
        <begin position="387"/>
        <end position="404"/>
    </location>
</feature>
<evidence type="ECO:0000259" key="8">
    <source>
        <dbReference type="Pfam" id="PF00082"/>
    </source>
</evidence>
<dbReference type="EMBL" id="CAXIXY010000004">
    <property type="protein sequence ID" value="CAL2086920.1"/>
    <property type="molecule type" value="Genomic_DNA"/>
</dbReference>
<dbReference type="InterPro" id="IPR010259">
    <property type="entry name" value="S8pro/Inhibitor_I9"/>
</dbReference>
<keyword evidence="11" id="KW-1185">Reference proteome</keyword>
<dbReference type="SUPFAM" id="SSF54897">
    <property type="entry name" value="Protease propeptides/inhibitors"/>
    <property type="match status" value="1"/>
</dbReference>
<dbReference type="InterPro" id="IPR023828">
    <property type="entry name" value="Peptidase_S8_Ser-AS"/>
</dbReference>
<evidence type="ECO:0000259" key="9">
    <source>
        <dbReference type="Pfam" id="PF05922"/>
    </source>
</evidence>
<protein>
    <submittedName>
        <fullName evidence="10">S8 family peptidase</fullName>
    </submittedName>
</protein>
<feature type="signal peptide" evidence="7">
    <location>
        <begin position="1"/>
        <end position="24"/>
    </location>
</feature>
<feature type="active site" description="Charge relay system" evidence="5">
    <location>
        <position position="208"/>
    </location>
</feature>
<reference evidence="10 11" key="1">
    <citation type="submission" date="2024-05" db="EMBL/GenBank/DDBJ databases">
        <authorList>
            <person name="Duchaud E."/>
        </authorList>
    </citation>
    <scope>NUCLEOTIDE SEQUENCE [LARGE SCALE GENOMIC DNA]</scope>
    <source>
        <strain evidence="10">Ena-SAMPLE-TAB-13-05-2024-13:56:06:370-140302</strain>
    </source>
</reference>
<keyword evidence="2 5" id="KW-0645">Protease</keyword>
<dbReference type="Pfam" id="PF05922">
    <property type="entry name" value="Inhibitor_I9"/>
    <property type="match status" value="1"/>
</dbReference>
<feature type="region of interest" description="Disordered" evidence="6">
    <location>
        <begin position="385"/>
        <end position="404"/>
    </location>
</feature>
<dbReference type="InterPro" id="IPR000209">
    <property type="entry name" value="Peptidase_S8/S53_dom"/>
</dbReference>
<dbReference type="InterPro" id="IPR050131">
    <property type="entry name" value="Peptidase_S8_subtilisin-like"/>
</dbReference>
<dbReference type="PROSITE" id="PS00138">
    <property type="entry name" value="SUBTILASE_SER"/>
    <property type="match status" value="1"/>
</dbReference>
<keyword evidence="7" id="KW-0732">Signal</keyword>
<dbReference type="SUPFAM" id="SSF52743">
    <property type="entry name" value="Subtilisin-like"/>
    <property type="match status" value="1"/>
</dbReference>
<gene>
    <name evidence="10" type="ORF">T190607A01A_20720</name>
</gene>
<dbReference type="PROSITE" id="PS51257">
    <property type="entry name" value="PROKAR_LIPOPROTEIN"/>
    <property type="match status" value="1"/>
</dbReference>
<dbReference type="PANTHER" id="PTHR43806">
    <property type="entry name" value="PEPTIDASE S8"/>
    <property type="match status" value="1"/>
</dbReference>
<dbReference type="InterPro" id="IPR037045">
    <property type="entry name" value="S8pro/Inhibitor_I9_sf"/>
</dbReference>
<evidence type="ECO:0000256" key="4">
    <source>
        <dbReference type="ARBA" id="ARBA00022825"/>
    </source>
</evidence>
<proteinExistence type="inferred from homology"/>
<evidence type="ECO:0000256" key="5">
    <source>
        <dbReference type="PROSITE-ProRule" id="PRU01240"/>
    </source>
</evidence>
<feature type="domain" description="Peptidase S8/S53" evidence="8">
    <location>
        <begin position="170"/>
        <end position="378"/>
    </location>
</feature>